<protein>
    <submittedName>
        <fullName evidence="3">Uncharacterized protein</fullName>
    </submittedName>
</protein>
<feature type="region of interest" description="Disordered" evidence="1">
    <location>
        <begin position="37"/>
        <end position="72"/>
    </location>
</feature>
<evidence type="ECO:0000256" key="1">
    <source>
        <dbReference type="SAM" id="MobiDB-lite"/>
    </source>
</evidence>
<dbReference type="EMBL" id="OOIP01000001">
    <property type="protein sequence ID" value="SPO35174.1"/>
    <property type="molecule type" value="Genomic_DNA"/>
</dbReference>
<reference evidence="3 4" key="1">
    <citation type="submission" date="2018-03" db="EMBL/GenBank/DDBJ databases">
        <authorList>
            <person name="Guldener U."/>
        </authorList>
    </citation>
    <scope>NUCLEOTIDE SEQUENCE [LARGE SCALE GENOMIC DNA]</scope>
    <source>
        <strain evidence="3 4">DAOM196992</strain>
    </source>
</reference>
<dbReference type="AlphaFoldDB" id="A0A5C3ES83"/>
<accession>A0A5C3ES83</accession>
<gene>
    <name evidence="3" type="ORF">PSFLO_00645</name>
</gene>
<proteinExistence type="predicted"/>
<organism evidence="3 4">
    <name type="scientific">Pseudozyma flocculosa</name>
    <dbReference type="NCBI Taxonomy" id="84751"/>
    <lineage>
        <taxon>Eukaryota</taxon>
        <taxon>Fungi</taxon>
        <taxon>Dikarya</taxon>
        <taxon>Basidiomycota</taxon>
        <taxon>Ustilaginomycotina</taxon>
        <taxon>Ustilaginomycetes</taxon>
        <taxon>Ustilaginales</taxon>
        <taxon>Ustilaginaceae</taxon>
        <taxon>Pseudozyma</taxon>
    </lineage>
</organism>
<keyword evidence="2" id="KW-0732">Signal</keyword>
<feature type="chain" id="PRO_5022913014" evidence="2">
    <location>
        <begin position="19"/>
        <end position="202"/>
    </location>
</feature>
<evidence type="ECO:0000313" key="4">
    <source>
        <dbReference type="Proteomes" id="UP000323386"/>
    </source>
</evidence>
<sequence>MPVITSRIELLLAHFVASVAPFWGSRKLERAKAGARHHAGTLGAGPVLRRQAANGSSETCPERGSGSDGETGAESCPALLLWTPWRAGGFAPKSPSSRGQLLLSTTISQSRLASRPTCASLKLFPTPSSVPIRPACIDPPPKLQNRPHRHADSPVIGACDACTPARCLANQTSSARRSGQRATMISFADARPSRVPVRSAST</sequence>
<name>A0A5C3ES83_9BASI</name>
<evidence type="ECO:0000313" key="3">
    <source>
        <dbReference type="EMBL" id="SPO35174.1"/>
    </source>
</evidence>
<evidence type="ECO:0000256" key="2">
    <source>
        <dbReference type="SAM" id="SignalP"/>
    </source>
</evidence>
<dbReference type="Proteomes" id="UP000323386">
    <property type="component" value="Unassembled WGS sequence"/>
</dbReference>
<keyword evidence="4" id="KW-1185">Reference proteome</keyword>
<feature type="signal peptide" evidence="2">
    <location>
        <begin position="1"/>
        <end position="18"/>
    </location>
</feature>